<dbReference type="GO" id="GO:0006355">
    <property type="term" value="P:regulation of DNA-templated transcription"/>
    <property type="evidence" value="ECO:0007669"/>
    <property type="project" value="InterPro"/>
</dbReference>
<evidence type="ECO:0000256" key="4">
    <source>
        <dbReference type="ARBA" id="ARBA00023125"/>
    </source>
</evidence>
<dbReference type="Pfam" id="PF00072">
    <property type="entry name" value="Response_reg"/>
    <property type="match status" value="1"/>
</dbReference>
<dbReference type="PROSITE" id="PS50110">
    <property type="entry name" value="RESPONSE_REGULATORY"/>
    <property type="match status" value="1"/>
</dbReference>
<proteinExistence type="predicted"/>
<dbReference type="CDD" id="cd00383">
    <property type="entry name" value="trans_reg_C"/>
    <property type="match status" value="1"/>
</dbReference>
<dbReference type="PANTHER" id="PTHR48111">
    <property type="entry name" value="REGULATOR OF RPOS"/>
    <property type="match status" value="1"/>
</dbReference>
<evidence type="ECO:0000259" key="8">
    <source>
        <dbReference type="PROSITE" id="PS50110"/>
    </source>
</evidence>
<evidence type="ECO:0000259" key="9">
    <source>
        <dbReference type="PROSITE" id="PS51755"/>
    </source>
</evidence>
<accession>A0A7X6IB66</accession>
<evidence type="ECO:0000256" key="6">
    <source>
        <dbReference type="PROSITE-ProRule" id="PRU00169"/>
    </source>
</evidence>
<dbReference type="SUPFAM" id="SSF52172">
    <property type="entry name" value="CheY-like"/>
    <property type="match status" value="1"/>
</dbReference>
<dbReference type="Gene3D" id="1.10.10.10">
    <property type="entry name" value="Winged helix-like DNA-binding domain superfamily/Winged helix DNA-binding domain"/>
    <property type="match status" value="1"/>
</dbReference>
<dbReference type="GO" id="GO:0032993">
    <property type="term" value="C:protein-DNA complex"/>
    <property type="evidence" value="ECO:0007669"/>
    <property type="project" value="TreeGrafter"/>
</dbReference>
<dbReference type="GO" id="GO:0005829">
    <property type="term" value="C:cytosol"/>
    <property type="evidence" value="ECO:0007669"/>
    <property type="project" value="TreeGrafter"/>
</dbReference>
<evidence type="ECO:0000256" key="3">
    <source>
        <dbReference type="ARBA" id="ARBA00023015"/>
    </source>
</evidence>
<dbReference type="FunFam" id="3.40.50.2300:FF:000001">
    <property type="entry name" value="DNA-binding response regulator PhoB"/>
    <property type="match status" value="1"/>
</dbReference>
<keyword evidence="11" id="KW-1185">Reference proteome</keyword>
<feature type="DNA-binding region" description="OmpR/PhoB-type" evidence="7">
    <location>
        <begin position="125"/>
        <end position="223"/>
    </location>
</feature>
<reference evidence="10 11" key="1">
    <citation type="journal article" date="2020" name="Nature">
        <title>Bacterial chemolithoautotrophy via manganese oxidation.</title>
        <authorList>
            <person name="Yu H."/>
            <person name="Leadbetter J.R."/>
        </authorList>
    </citation>
    <scope>NUCLEOTIDE SEQUENCE [LARGE SCALE GENOMIC DNA]</scope>
    <source>
        <strain evidence="10 11">Mn-1</strain>
    </source>
</reference>
<dbReference type="InterPro" id="IPR001867">
    <property type="entry name" value="OmpR/PhoB-type_DNA-bd"/>
</dbReference>
<dbReference type="Pfam" id="PF00486">
    <property type="entry name" value="Trans_reg_C"/>
    <property type="match status" value="1"/>
</dbReference>
<evidence type="ECO:0000313" key="10">
    <source>
        <dbReference type="EMBL" id="NKE71151.1"/>
    </source>
</evidence>
<dbReference type="PANTHER" id="PTHR48111:SF22">
    <property type="entry name" value="REGULATOR OF RPOS"/>
    <property type="match status" value="1"/>
</dbReference>
<protein>
    <submittedName>
        <fullName evidence="10">Response regulator transcription factor</fullName>
    </submittedName>
</protein>
<dbReference type="InterPro" id="IPR036388">
    <property type="entry name" value="WH-like_DNA-bd_sf"/>
</dbReference>
<dbReference type="Gene3D" id="6.10.250.690">
    <property type="match status" value="1"/>
</dbReference>
<feature type="modified residue" description="4-aspartylphosphate" evidence="6">
    <location>
        <position position="51"/>
    </location>
</feature>
<gene>
    <name evidence="10" type="ORF">MNODULE_10425</name>
</gene>
<organism evidence="10 11">
    <name type="scientific">Candidatus Manganitrophus noduliformans</name>
    <dbReference type="NCBI Taxonomy" id="2606439"/>
    <lineage>
        <taxon>Bacteria</taxon>
        <taxon>Pseudomonadati</taxon>
        <taxon>Nitrospirota</taxon>
        <taxon>Nitrospiria</taxon>
        <taxon>Candidatus Troglogloeales</taxon>
        <taxon>Candidatus Manganitrophaceae</taxon>
        <taxon>Candidatus Manganitrophus</taxon>
    </lineage>
</organism>
<dbReference type="AlphaFoldDB" id="A0A7X6IB66"/>
<name>A0A7X6IB66_9BACT</name>
<keyword evidence="5" id="KW-0804">Transcription</keyword>
<keyword evidence="3" id="KW-0805">Transcription regulation</keyword>
<keyword evidence="1 6" id="KW-0597">Phosphoprotein</keyword>
<dbReference type="InterPro" id="IPR039420">
    <property type="entry name" value="WalR-like"/>
</dbReference>
<dbReference type="SUPFAM" id="SSF46894">
    <property type="entry name" value="C-terminal effector domain of the bipartite response regulators"/>
    <property type="match status" value="1"/>
</dbReference>
<dbReference type="GO" id="GO:0000156">
    <property type="term" value="F:phosphorelay response regulator activity"/>
    <property type="evidence" value="ECO:0007669"/>
    <property type="project" value="TreeGrafter"/>
</dbReference>
<comment type="caution">
    <text evidence="10">The sequence shown here is derived from an EMBL/GenBank/DDBJ whole genome shotgun (WGS) entry which is preliminary data.</text>
</comment>
<sequence length="223" mass="25868">MEILLVEDDERIVSFVKRGLEAEHYSVDVAHDGQEAIDMARAIRYRLIILDLVLPLKSGSEVCLRLREERIETPILMLTAKDTLEEKIEGLRIGADDYLTKPFAFEELLARMKALLRRGPYREESQDLRVADLILSRETHEVRRAGDLIALTAKEFALLEYLMTHPNKVMSRTSILEKVWGYHYDTLTNVVDVYIRYLRKKVDEGYPKKLIQTVRDIGYKICG</sequence>
<dbReference type="RefSeq" id="WP_168059521.1">
    <property type="nucleotide sequence ID" value="NZ_VTOW01000002.1"/>
</dbReference>
<feature type="domain" description="Response regulatory" evidence="8">
    <location>
        <begin position="2"/>
        <end position="116"/>
    </location>
</feature>
<dbReference type="PROSITE" id="PS51755">
    <property type="entry name" value="OMPR_PHOB"/>
    <property type="match status" value="1"/>
</dbReference>
<dbReference type="SMART" id="SM00448">
    <property type="entry name" value="REC"/>
    <property type="match status" value="1"/>
</dbReference>
<dbReference type="EMBL" id="VTOW01000002">
    <property type="protein sequence ID" value="NKE71151.1"/>
    <property type="molecule type" value="Genomic_DNA"/>
</dbReference>
<dbReference type="Proteomes" id="UP000534783">
    <property type="component" value="Unassembled WGS sequence"/>
</dbReference>
<feature type="domain" description="OmpR/PhoB-type" evidence="9">
    <location>
        <begin position="125"/>
        <end position="223"/>
    </location>
</feature>
<keyword evidence="2" id="KW-0902">Two-component regulatory system</keyword>
<evidence type="ECO:0000256" key="7">
    <source>
        <dbReference type="PROSITE-ProRule" id="PRU01091"/>
    </source>
</evidence>
<dbReference type="InterPro" id="IPR001789">
    <property type="entry name" value="Sig_transdc_resp-reg_receiver"/>
</dbReference>
<evidence type="ECO:0000256" key="1">
    <source>
        <dbReference type="ARBA" id="ARBA00022553"/>
    </source>
</evidence>
<dbReference type="GO" id="GO:0000976">
    <property type="term" value="F:transcription cis-regulatory region binding"/>
    <property type="evidence" value="ECO:0007669"/>
    <property type="project" value="TreeGrafter"/>
</dbReference>
<evidence type="ECO:0000256" key="5">
    <source>
        <dbReference type="ARBA" id="ARBA00023163"/>
    </source>
</evidence>
<dbReference type="SMART" id="SM00862">
    <property type="entry name" value="Trans_reg_C"/>
    <property type="match status" value="1"/>
</dbReference>
<keyword evidence="4 7" id="KW-0238">DNA-binding</keyword>
<evidence type="ECO:0000313" key="11">
    <source>
        <dbReference type="Proteomes" id="UP000534783"/>
    </source>
</evidence>
<dbReference type="InterPro" id="IPR011006">
    <property type="entry name" value="CheY-like_superfamily"/>
</dbReference>
<dbReference type="FunFam" id="1.10.10.10:FF:000005">
    <property type="entry name" value="Two-component system response regulator"/>
    <property type="match status" value="1"/>
</dbReference>
<dbReference type="InterPro" id="IPR016032">
    <property type="entry name" value="Sig_transdc_resp-reg_C-effctor"/>
</dbReference>
<dbReference type="Gene3D" id="3.40.50.2300">
    <property type="match status" value="1"/>
</dbReference>
<evidence type="ECO:0000256" key="2">
    <source>
        <dbReference type="ARBA" id="ARBA00023012"/>
    </source>
</evidence>